<dbReference type="Proteomes" id="UP001589688">
    <property type="component" value="Unassembled WGS sequence"/>
</dbReference>
<evidence type="ECO:0000313" key="1">
    <source>
        <dbReference type="EMBL" id="MFB9896756.1"/>
    </source>
</evidence>
<comment type="caution">
    <text evidence="1">The sequence shown here is derived from an EMBL/GenBank/DDBJ whole genome shotgun (WGS) entry which is preliminary data.</text>
</comment>
<organism evidence="1 2">
    <name type="scientific">Hallella seregens ATCC 51272</name>
    <dbReference type="NCBI Taxonomy" id="1336250"/>
    <lineage>
        <taxon>Bacteria</taxon>
        <taxon>Pseudomonadati</taxon>
        <taxon>Bacteroidota</taxon>
        <taxon>Bacteroidia</taxon>
        <taxon>Bacteroidales</taxon>
        <taxon>Prevotellaceae</taxon>
        <taxon>Hallella</taxon>
    </lineage>
</organism>
<evidence type="ECO:0000313" key="2">
    <source>
        <dbReference type="Proteomes" id="UP001589688"/>
    </source>
</evidence>
<accession>A0ABV5ZHA5</accession>
<proteinExistence type="predicted"/>
<dbReference type="RefSeq" id="WP_005847572.1">
    <property type="nucleotide sequence ID" value="NZ_JADU01000009.1"/>
</dbReference>
<name>A0ABV5ZHA5_9BACT</name>
<gene>
    <name evidence="1" type="ORF">ACFFK8_02720</name>
</gene>
<protein>
    <submittedName>
        <fullName evidence="1">Uncharacterized protein</fullName>
    </submittedName>
</protein>
<keyword evidence="2" id="KW-1185">Reference proteome</keyword>
<sequence length="129" mass="14785">MIVYELLQAYDFDEIMSTIADMFPGTAKYREPLHEAYNILLGLKPVPSKKDIRYKIMPAPRGEEKYMGAEDRDFDTTWEVCLGKNLSREKGVDLSDVEMLANAFVNICFLARHPKAFDAAYAELTRPSR</sequence>
<reference evidence="1 2" key="1">
    <citation type="submission" date="2024-09" db="EMBL/GenBank/DDBJ databases">
        <authorList>
            <person name="Sun Q."/>
            <person name="Mori K."/>
        </authorList>
    </citation>
    <scope>NUCLEOTIDE SEQUENCE [LARGE SCALE GENOMIC DNA]</scope>
    <source>
        <strain evidence="1 2">ATCC 51272</strain>
    </source>
</reference>
<dbReference type="EMBL" id="JBHLZF010000001">
    <property type="protein sequence ID" value="MFB9896756.1"/>
    <property type="molecule type" value="Genomic_DNA"/>
</dbReference>